<dbReference type="GO" id="GO:0005829">
    <property type="term" value="C:cytosol"/>
    <property type="evidence" value="ECO:0007669"/>
    <property type="project" value="TreeGrafter"/>
</dbReference>
<gene>
    <name evidence="5" type="ORF">S01H1_03844</name>
</gene>
<comment type="caution">
    <text evidence="5">The sequence shown here is derived from an EMBL/GenBank/DDBJ whole genome shotgun (WGS) entry which is preliminary data.</text>
</comment>
<comment type="similarity">
    <text evidence="1">Belongs to the FGGY kinase family.</text>
</comment>
<dbReference type="EMBL" id="BARS01002059">
    <property type="protein sequence ID" value="GAF80522.1"/>
    <property type="molecule type" value="Genomic_DNA"/>
</dbReference>
<dbReference type="Pfam" id="PF02782">
    <property type="entry name" value="FGGY_C"/>
    <property type="match status" value="1"/>
</dbReference>
<feature type="domain" description="Carbohydrate kinase FGGY C-terminal" evidence="4">
    <location>
        <begin position="2"/>
        <end position="184"/>
    </location>
</feature>
<evidence type="ECO:0000313" key="5">
    <source>
        <dbReference type="EMBL" id="GAF80522.1"/>
    </source>
</evidence>
<evidence type="ECO:0000256" key="2">
    <source>
        <dbReference type="ARBA" id="ARBA00022679"/>
    </source>
</evidence>
<dbReference type="InterPro" id="IPR018485">
    <property type="entry name" value="FGGY_C"/>
</dbReference>
<feature type="non-terminal residue" evidence="5">
    <location>
        <position position="1"/>
    </location>
</feature>
<dbReference type="GO" id="GO:0019301">
    <property type="term" value="P:rhamnose catabolic process"/>
    <property type="evidence" value="ECO:0007669"/>
    <property type="project" value="TreeGrafter"/>
</dbReference>
<dbReference type="GO" id="GO:0006071">
    <property type="term" value="P:glycerol metabolic process"/>
    <property type="evidence" value="ECO:0007669"/>
    <property type="project" value="TreeGrafter"/>
</dbReference>
<dbReference type="AlphaFoldDB" id="X0SX98"/>
<dbReference type="GO" id="GO:0004370">
    <property type="term" value="F:glycerol kinase activity"/>
    <property type="evidence" value="ECO:0007669"/>
    <property type="project" value="TreeGrafter"/>
</dbReference>
<evidence type="ECO:0000256" key="3">
    <source>
        <dbReference type="ARBA" id="ARBA00022777"/>
    </source>
</evidence>
<dbReference type="PANTHER" id="PTHR10196">
    <property type="entry name" value="SUGAR KINASE"/>
    <property type="match status" value="1"/>
</dbReference>
<reference evidence="5" key="1">
    <citation type="journal article" date="2014" name="Front. Microbiol.">
        <title>High frequency of phylogenetically diverse reductive dehalogenase-homologous genes in deep subseafloor sedimentary metagenomes.</title>
        <authorList>
            <person name="Kawai M."/>
            <person name="Futagami T."/>
            <person name="Toyoda A."/>
            <person name="Takaki Y."/>
            <person name="Nishi S."/>
            <person name="Hori S."/>
            <person name="Arai W."/>
            <person name="Tsubouchi T."/>
            <person name="Morono Y."/>
            <person name="Uchiyama I."/>
            <person name="Ito T."/>
            <person name="Fujiyama A."/>
            <person name="Inagaki F."/>
            <person name="Takami H."/>
        </authorList>
    </citation>
    <scope>NUCLEOTIDE SEQUENCE</scope>
    <source>
        <strain evidence="5">Expedition CK06-06</strain>
    </source>
</reference>
<dbReference type="InterPro" id="IPR043129">
    <property type="entry name" value="ATPase_NBD"/>
</dbReference>
<evidence type="ECO:0000256" key="1">
    <source>
        <dbReference type="ARBA" id="ARBA00009156"/>
    </source>
</evidence>
<dbReference type="Gene3D" id="3.30.420.40">
    <property type="match status" value="1"/>
</dbReference>
<protein>
    <recommendedName>
        <fullName evidence="4">Carbohydrate kinase FGGY C-terminal domain-containing protein</fullName>
    </recommendedName>
</protein>
<proteinExistence type="inferred from homology"/>
<dbReference type="PANTHER" id="PTHR10196:SF93">
    <property type="entry name" value="L-RHAMNULOKINASE"/>
    <property type="match status" value="1"/>
</dbReference>
<sequence length="225" mass="24888">SLMGVEVPQAIVDDKTFEYEFTNEGGVESTIRLLKNIMGLWLMQECRRQWQREGTDLSYADLAALAEKAEPFASHIDVDYSGFLAPGDMPKRINDYLAEAGQNPIDDKGQMIRTILESLALKYRSVMEAIEDATGSTIEILHIVGGGIQNELLCQFTANALGKKVITGPIEATASGNILMQAKATGQIQSLAQAREIVSNSFDLKEYQPQDASLWDEQYKKVHNS</sequence>
<organism evidence="5">
    <name type="scientific">marine sediment metagenome</name>
    <dbReference type="NCBI Taxonomy" id="412755"/>
    <lineage>
        <taxon>unclassified sequences</taxon>
        <taxon>metagenomes</taxon>
        <taxon>ecological metagenomes</taxon>
    </lineage>
</organism>
<accession>X0SX98</accession>
<evidence type="ECO:0000259" key="4">
    <source>
        <dbReference type="Pfam" id="PF02782"/>
    </source>
</evidence>
<keyword evidence="2" id="KW-0808">Transferase</keyword>
<keyword evidence="3" id="KW-0418">Kinase</keyword>
<name>X0SX98_9ZZZZ</name>
<dbReference type="SUPFAM" id="SSF53067">
    <property type="entry name" value="Actin-like ATPase domain"/>
    <property type="match status" value="1"/>
</dbReference>